<comment type="caution">
    <text evidence="3">The sequence shown here is derived from an EMBL/GenBank/DDBJ whole genome shotgun (WGS) entry which is preliminary data.</text>
</comment>
<dbReference type="EMBL" id="PFAY01000022">
    <property type="protein sequence ID" value="PIT92986.1"/>
    <property type="molecule type" value="Genomic_DNA"/>
</dbReference>
<dbReference type="Proteomes" id="UP000229112">
    <property type="component" value="Unassembled WGS sequence"/>
</dbReference>
<dbReference type="Gene3D" id="3.40.1400.10">
    <property type="entry name" value="Sugar-phosphate isomerase, RpiB/LacA/LacB"/>
    <property type="match status" value="1"/>
</dbReference>
<evidence type="ECO:0000256" key="1">
    <source>
        <dbReference type="ARBA" id="ARBA00008754"/>
    </source>
</evidence>
<evidence type="ECO:0000313" key="3">
    <source>
        <dbReference type="EMBL" id="PIT92986.1"/>
    </source>
</evidence>
<keyword evidence="3" id="KW-0413">Isomerase</keyword>
<feature type="binding site" evidence="2">
    <location>
        <position position="102"/>
    </location>
    <ligand>
        <name>D-ribulose 5-phosphate</name>
        <dbReference type="ChEBI" id="CHEBI:58121"/>
    </ligand>
</feature>
<organism evidence="3 4">
    <name type="scientific">Candidatus Harrisonbacteria bacterium CG10_big_fil_rev_8_21_14_0_10_38_8</name>
    <dbReference type="NCBI Taxonomy" id="1974582"/>
    <lineage>
        <taxon>Bacteria</taxon>
        <taxon>Candidatus Harrisoniibacteriota</taxon>
    </lineage>
</organism>
<dbReference type="Pfam" id="PF02502">
    <property type="entry name" value="LacAB_rpiB"/>
    <property type="match status" value="1"/>
</dbReference>
<feature type="binding site" evidence="2">
    <location>
        <position position="112"/>
    </location>
    <ligand>
        <name>D-ribulose 5-phosphate</name>
        <dbReference type="ChEBI" id="CHEBI:58121"/>
    </ligand>
</feature>
<feature type="binding site" evidence="2">
    <location>
        <begin position="8"/>
        <end position="9"/>
    </location>
    <ligand>
        <name>D-ribulose 5-phosphate</name>
        <dbReference type="ChEBI" id="CHEBI:58121"/>
    </ligand>
</feature>
<accession>A0A2M6WJN1</accession>
<dbReference type="PANTHER" id="PTHR30345">
    <property type="entry name" value="RIBOSE-5-PHOSPHATE ISOMERASE B"/>
    <property type="match status" value="1"/>
</dbReference>
<dbReference type="NCBIfam" id="TIGR00689">
    <property type="entry name" value="rpiB_lacA_lacB"/>
    <property type="match status" value="1"/>
</dbReference>
<dbReference type="PANTHER" id="PTHR30345:SF0">
    <property type="entry name" value="DNA DAMAGE-REPAIR_TOLERATION PROTEIN DRT102"/>
    <property type="match status" value="1"/>
</dbReference>
<comment type="similarity">
    <text evidence="1">Belongs to the LacAB/RpiB family.</text>
</comment>
<feature type="binding site" evidence="2">
    <location>
        <begin position="67"/>
        <end position="71"/>
    </location>
    <ligand>
        <name>D-ribulose 5-phosphate</name>
        <dbReference type="ChEBI" id="CHEBI:58121"/>
    </ligand>
</feature>
<evidence type="ECO:0000256" key="2">
    <source>
        <dbReference type="PIRSR" id="PIRSR005384-2"/>
    </source>
</evidence>
<dbReference type="GO" id="GO:0019316">
    <property type="term" value="P:D-allose catabolic process"/>
    <property type="evidence" value="ECO:0007669"/>
    <property type="project" value="TreeGrafter"/>
</dbReference>
<dbReference type="GO" id="GO:0009052">
    <property type="term" value="P:pentose-phosphate shunt, non-oxidative branch"/>
    <property type="evidence" value="ECO:0007669"/>
    <property type="project" value="TreeGrafter"/>
</dbReference>
<evidence type="ECO:0000313" key="4">
    <source>
        <dbReference type="Proteomes" id="UP000229112"/>
    </source>
</evidence>
<gene>
    <name evidence="3" type="ORF">COU06_02395</name>
</gene>
<dbReference type="InterPro" id="IPR003500">
    <property type="entry name" value="RpiB_LacA_LacB"/>
</dbReference>
<dbReference type="AlphaFoldDB" id="A0A2M6WJN1"/>
<dbReference type="GO" id="GO:0004751">
    <property type="term" value="F:ribose-5-phosphate isomerase activity"/>
    <property type="evidence" value="ECO:0007669"/>
    <property type="project" value="TreeGrafter"/>
</dbReference>
<dbReference type="PIRSF" id="PIRSF005384">
    <property type="entry name" value="RpiB_LacA_B"/>
    <property type="match status" value="1"/>
</dbReference>
<reference evidence="4" key="1">
    <citation type="submission" date="2017-09" db="EMBL/GenBank/DDBJ databases">
        <title>Depth-based differentiation of microbial function through sediment-hosted aquifers and enrichment of novel symbionts in the deep terrestrial subsurface.</title>
        <authorList>
            <person name="Probst A.J."/>
            <person name="Ladd B."/>
            <person name="Jarett J.K."/>
            <person name="Geller-Mcgrath D.E."/>
            <person name="Sieber C.M.K."/>
            <person name="Emerson J.B."/>
            <person name="Anantharaman K."/>
            <person name="Thomas B.C."/>
            <person name="Malmstrom R."/>
            <person name="Stieglmeier M."/>
            <person name="Klingl A."/>
            <person name="Woyke T."/>
            <person name="Ryan C.M."/>
            <person name="Banfield J.F."/>
        </authorList>
    </citation>
    <scope>NUCLEOTIDE SEQUENCE [LARGE SCALE GENOMIC DNA]</scope>
</reference>
<sequence length="144" mass="16333">MKIYLATDHAGFELKNEVKKYLITEGYQVVDLGAEVFNEKDDYPKYISLAAKAVSKEQDSRAVVFGGSGQGEAMVANREKGVRATTYYSPNLEIISLSREHNNANILSIGARFINEEQAKQAVKLWLETEFSSEERHIRRINQF</sequence>
<protein>
    <submittedName>
        <fullName evidence="3">Ribose-5-phosphate isomerase</fullName>
    </submittedName>
</protein>
<feature type="binding site" evidence="2">
    <location>
        <position position="140"/>
    </location>
    <ligand>
        <name>D-ribulose 5-phosphate</name>
        <dbReference type="ChEBI" id="CHEBI:58121"/>
    </ligand>
</feature>
<name>A0A2M6WJN1_9BACT</name>
<dbReference type="InterPro" id="IPR036569">
    <property type="entry name" value="RpiB_LacA_LacB_sf"/>
</dbReference>
<dbReference type="SUPFAM" id="SSF89623">
    <property type="entry name" value="Ribose/Galactose isomerase RpiB/AlsB"/>
    <property type="match status" value="1"/>
</dbReference>
<proteinExistence type="inferred from homology"/>
<feature type="binding site" evidence="2">
    <location>
        <position position="136"/>
    </location>
    <ligand>
        <name>D-ribulose 5-phosphate</name>
        <dbReference type="ChEBI" id="CHEBI:58121"/>
    </ligand>
</feature>
<dbReference type="NCBIfam" id="NF004051">
    <property type="entry name" value="PRK05571.1"/>
    <property type="match status" value="1"/>
</dbReference>